<sequence>MTDRSRTERSPARIAHGLGAAVGAFMVATLGLSIAIYLTGDSSLAEAGLVPSEMGMFEVTSAAAYGIASAVMSLVMGLVGMVTAAGAAIIGLAVGAVGIVGAVVVGLGIITGPLLLVAGIGVLIKRRFFPDVI</sequence>
<dbReference type="Proteomes" id="UP000536835">
    <property type="component" value="Unassembled WGS sequence"/>
</dbReference>
<keyword evidence="3" id="KW-1185">Reference proteome</keyword>
<dbReference type="EMBL" id="JABFCX010000003">
    <property type="protein sequence ID" value="NNU16738.1"/>
    <property type="molecule type" value="Genomic_DNA"/>
</dbReference>
<name>A0A7Y3RMB6_9PROT</name>
<keyword evidence="1" id="KW-0812">Transmembrane</keyword>
<keyword evidence="1" id="KW-1133">Transmembrane helix</keyword>
<evidence type="ECO:0000313" key="2">
    <source>
        <dbReference type="EMBL" id="NNU16738.1"/>
    </source>
</evidence>
<reference evidence="2 3" key="1">
    <citation type="submission" date="2020-05" db="EMBL/GenBank/DDBJ databases">
        <title>Parvularcula mediterraneae sp. nov., isolated from polypropylene straw from shallow seawater of the seashore of Laganas in Zakynthos island, Greece.</title>
        <authorList>
            <person name="Szabo I."/>
            <person name="Al-Omari J."/>
            <person name="Rado J."/>
            <person name="Szerdahelyi G.S."/>
        </authorList>
    </citation>
    <scope>NUCLEOTIDE SEQUENCE [LARGE SCALE GENOMIC DNA]</scope>
    <source>
        <strain evidence="2 3">ZS-1/3</strain>
    </source>
</reference>
<feature type="transmembrane region" description="Helical" evidence="1">
    <location>
        <begin position="12"/>
        <end position="39"/>
    </location>
</feature>
<comment type="caution">
    <text evidence="2">The sequence shown here is derived from an EMBL/GenBank/DDBJ whole genome shotgun (WGS) entry which is preliminary data.</text>
</comment>
<feature type="transmembrane region" description="Helical" evidence="1">
    <location>
        <begin position="91"/>
        <end position="124"/>
    </location>
</feature>
<dbReference type="RefSeq" id="WP_173199484.1">
    <property type="nucleotide sequence ID" value="NZ_JABFCX010000003.1"/>
</dbReference>
<keyword evidence="1" id="KW-0472">Membrane</keyword>
<gene>
    <name evidence="2" type="ORF">HK107_10430</name>
</gene>
<feature type="transmembrane region" description="Helical" evidence="1">
    <location>
        <begin position="59"/>
        <end position="79"/>
    </location>
</feature>
<evidence type="ECO:0000256" key="1">
    <source>
        <dbReference type="SAM" id="Phobius"/>
    </source>
</evidence>
<organism evidence="2 3">
    <name type="scientific">Parvularcula mediterranea</name>
    <dbReference type="NCBI Taxonomy" id="2732508"/>
    <lineage>
        <taxon>Bacteria</taxon>
        <taxon>Pseudomonadati</taxon>
        <taxon>Pseudomonadota</taxon>
        <taxon>Alphaproteobacteria</taxon>
        <taxon>Parvularculales</taxon>
        <taxon>Parvularculaceae</taxon>
        <taxon>Parvularcula</taxon>
    </lineage>
</organism>
<dbReference type="AlphaFoldDB" id="A0A7Y3RMB6"/>
<accession>A0A7Y3RMB6</accession>
<evidence type="ECO:0000313" key="3">
    <source>
        <dbReference type="Proteomes" id="UP000536835"/>
    </source>
</evidence>
<proteinExistence type="predicted"/>
<protein>
    <submittedName>
        <fullName evidence="2">Uncharacterized protein</fullName>
    </submittedName>
</protein>